<comment type="caution">
    <text evidence="1">The sequence shown here is derived from an EMBL/GenBank/DDBJ whole genome shotgun (WGS) entry which is preliminary data.</text>
</comment>
<name>A0ACC2NA07_9HYME</name>
<proteinExistence type="predicted"/>
<reference evidence="1" key="1">
    <citation type="submission" date="2023-04" db="EMBL/GenBank/DDBJ databases">
        <title>A chromosome-level genome assembly of the parasitoid wasp Eretmocerus hayati.</title>
        <authorList>
            <person name="Zhong Y."/>
            <person name="Liu S."/>
            <person name="Liu Y."/>
        </authorList>
    </citation>
    <scope>NUCLEOTIDE SEQUENCE</scope>
    <source>
        <strain evidence="1">ZJU_SS_LIU_2023</strain>
    </source>
</reference>
<evidence type="ECO:0000313" key="1">
    <source>
        <dbReference type="EMBL" id="KAJ8667997.1"/>
    </source>
</evidence>
<protein>
    <submittedName>
        <fullName evidence="1">Uncharacterized protein</fullName>
    </submittedName>
</protein>
<dbReference type="Proteomes" id="UP001239111">
    <property type="component" value="Chromosome 4"/>
</dbReference>
<dbReference type="EMBL" id="CM056744">
    <property type="protein sequence ID" value="KAJ8667997.1"/>
    <property type="molecule type" value="Genomic_DNA"/>
</dbReference>
<accession>A0ACC2NA07</accession>
<evidence type="ECO:0000313" key="2">
    <source>
        <dbReference type="Proteomes" id="UP001239111"/>
    </source>
</evidence>
<keyword evidence="2" id="KW-1185">Reference proteome</keyword>
<organism evidence="1 2">
    <name type="scientific">Eretmocerus hayati</name>
    <dbReference type="NCBI Taxonomy" id="131215"/>
    <lineage>
        <taxon>Eukaryota</taxon>
        <taxon>Metazoa</taxon>
        <taxon>Ecdysozoa</taxon>
        <taxon>Arthropoda</taxon>
        <taxon>Hexapoda</taxon>
        <taxon>Insecta</taxon>
        <taxon>Pterygota</taxon>
        <taxon>Neoptera</taxon>
        <taxon>Endopterygota</taxon>
        <taxon>Hymenoptera</taxon>
        <taxon>Apocrita</taxon>
        <taxon>Proctotrupomorpha</taxon>
        <taxon>Chalcidoidea</taxon>
        <taxon>Aphelinidae</taxon>
        <taxon>Aphelininae</taxon>
        <taxon>Eretmocerus</taxon>
    </lineage>
</organism>
<sequence>MQPGLSTETRFRHQGPRKKIEEIDIVPTDWLFLINDDSLQCKFLSSKYLEIPGKVQLLHDLVKKRGPVPDDWPSFPVKAIGRAHTYEEALKKLERLSAEENVFTDSEDGSNESEAALITQVKRRALRLQQEALKRKMEICSENEECSSHRFKCEDEATKEIDATLESPHKPQDETQKLNDDTSNVDKAKYNMPSSVNSDLQTQSQDSGMSGTETDASNLESSTSSHGVMNTNNPRISKSCTGLVSNGSDAQNIENLDVIDLSSIKCKNDYETAVIFYLSDLSSRMKNLEVSVENIAKKQREISKHHDFTEFCEKYNLDCPFKSLSEFTDFNTTLASSNKSLQRDLYNVFRGCLDAELSITKTFGKVLRKFISNDELLEFTAVKPKKNRTR</sequence>
<gene>
    <name evidence="1" type="ORF">QAD02_009660</name>
</gene>